<dbReference type="PROSITE" id="PS50115">
    <property type="entry name" value="ARFGAP"/>
    <property type="match status" value="1"/>
</dbReference>
<evidence type="ECO:0000313" key="8">
    <source>
        <dbReference type="EMBL" id="CAD7624891.1"/>
    </source>
</evidence>
<proteinExistence type="predicted"/>
<accession>A0A7R9KN33</accession>
<keyword evidence="1" id="KW-0343">GTPase activation</keyword>
<gene>
    <name evidence="8" type="ORF">OSB1V03_LOCUS5330</name>
</gene>
<keyword evidence="9" id="KW-1185">Reference proteome</keyword>
<dbReference type="EMBL" id="CAJPIZ010002653">
    <property type="protein sequence ID" value="CAG2105321.1"/>
    <property type="molecule type" value="Genomic_DNA"/>
</dbReference>
<dbReference type="GO" id="GO:0008270">
    <property type="term" value="F:zinc ion binding"/>
    <property type="evidence" value="ECO:0007669"/>
    <property type="project" value="UniProtKB-KW"/>
</dbReference>
<dbReference type="PANTHER" id="PTHR46395">
    <property type="entry name" value="ADP-RIBOSYLATION FACTOR GTPASE-ACTIVATING PROTEIN 1"/>
    <property type="match status" value="1"/>
</dbReference>
<dbReference type="Proteomes" id="UP000759131">
    <property type="component" value="Unassembled WGS sequence"/>
</dbReference>
<organism evidence="8">
    <name type="scientific">Medioppia subpectinata</name>
    <dbReference type="NCBI Taxonomy" id="1979941"/>
    <lineage>
        <taxon>Eukaryota</taxon>
        <taxon>Metazoa</taxon>
        <taxon>Ecdysozoa</taxon>
        <taxon>Arthropoda</taxon>
        <taxon>Chelicerata</taxon>
        <taxon>Arachnida</taxon>
        <taxon>Acari</taxon>
        <taxon>Acariformes</taxon>
        <taxon>Sarcoptiformes</taxon>
        <taxon>Oribatida</taxon>
        <taxon>Brachypylina</taxon>
        <taxon>Oppioidea</taxon>
        <taxon>Oppiidae</taxon>
        <taxon>Medioppia</taxon>
    </lineage>
</organism>
<keyword evidence="4" id="KW-0862">Zinc</keyword>
<dbReference type="AlphaFoldDB" id="A0A7R9KN33"/>
<evidence type="ECO:0000256" key="5">
    <source>
        <dbReference type="PROSITE-ProRule" id="PRU00288"/>
    </source>
</evidence>
<dbReference type="GO" id="GO:0032012">
    <property type="term" value="P:regulation of ARF protein signal transduction"/>
    <property type="evidence" value="ECO:0007669"/>
    <property type="project" value="TreeGrafter"/>
</dbReference>
<feature type="compositionally biased region" description="Basic and acidic residues" evidence="6">
    <location>
        <begin position="179"/>
        <end position="193"/>
    </location>
</feature>
<dbReference type="SUPFAM" id="SSF57863">
    <property type="entry name" value="ArfGap/RecO-like zinc finger"/>
    <property type="match status" value="1"/>
</dbReference>
<protein>
    <recommendedName>
        <fullName evidence="7">Arf-GAP domain-containing protein</fullName>
    </recommendedName>
</protein>
<dbReference type="EMBL" id="OC857228">
    <property type="protein sequence ID" value="CAD7624891.1"/>
    <property type="molecule type" value="Genomic_DNA"/>
</dbReference>
<feature type="compositionally biased region" description="Polar residues" evidence="6">
    <location>
        <begin position="167"/>
        <end position="178"/>
    </location>
</feature>
<evidence type="ECO:0000256" key="4">
    <source>
        <dbReference type="ARBA" id="ARBA00022833"/>
    </source>
</evidence>
<dbReference type="PRINTS" id="PR00405">
    <property type="entry name" value="REVINTRACTNG"/>
</dbReference>
<name>A0A7R9KN33_9ACAR</name>
<dbReference type="Pfam" id="PF01412">
    <property type="entry name" value="ArfGap"/>
    <property type="match status" value="1"/>
</dbReference>
<sequence>MASPRTRRILQELRPKDENNYCFECKACNPQWVSVSYGIWICLDCSGKHRGLGVHLSFVRSVTMDKWKDIELQKMKAGGNRRAKDFLESQSDWDLSLPLSERYNTRAAALYRDKISTEATGKKWSVDSSSAKDYTSRIIPKHSSNSNSNSTTVSSKSKSTDWDENEWTSNSYQSSDLQEINRQKEDFFSRRQQENMSRPEGLAPSQGGRYAGFGNTPNPPRSQSDYGLPNAFSSLSTGWSAIASNATKLASKASESAIKFGSIASEKATEVSGSVNQKVKDGTLVNDLQTQVSVLGSKFADMGKKGWGEMSSLFTQRSQYTDPNAENSYDNSYQNTGSYHSEDLFSSSSSSSNSTPNHTANRQSRNTNESSNLLKESSPQRSAKSSPKPVHNMDNGISKEEQLLDFGNSEVKPKKKTTSGKTTDWNDWDDDAWTKLEVEAPKKSTKRS</sequence>
<evidence type="ECO:0000259" key="7">
    <source>
        <dbReference type="PROSITE" id="PS50115"/>
    </source>
</evidence>
<evidence type="ECO:0000256" key="6">
    <source>
        <dbReference type="SAM" id="MobiDB-lite"/>
    </source>
</evidence>
<evidence type="ECO:0000313" key="9">
    <source>
        <dbReference type="Proteomes" id="UP000759131"/>
    </source>
</evidence>
<keyword evidence="3 5" id="KW-0863">Zinc-finger</keyword>
<dbReference type="InterPro" id="IPR001164">
    <property type="entry name" value="ArfGAP_dom"/>
</dbReference>
<dbReference type="SMART" id="SM00105">
    <property type="entry name" value="ArfGap"/>
    <property type="match status" value="1"/>
</dbReference>
<dbReference type="CDD" id="cd08830">
    <property type="entry name" value="ArfGap_ArfGap1"/>
    <property type="match status" value="1"/>
</dbReference>
<dbReference type="InterPro" id="IPR037278">
    <property type="entry name" value="ARFGAP/RecO"/>
</dbReference>
<reference evidence="8" key="1">
    <citation type="submission" date="2020-11" db="EMBL/GenBank/DDBJ databases">
        <authorList>
            <person name="Tran Van P."/>
        </authorList>
    </citation>
    <scope>NUCLEOTIDE SEQUENCE</scope>
</reference>
<feature type="region of interest" description="Disordered" evidence="6">
    <location>
        <begin position="321"/>
        <end position="448"/>
    </location>
</feature>
<dbReference type="GO" id="GO:0000139">
    <property type="term" value="C:Golgi membrane"/>
    <property type="evidence" value="ECO:0007669"/>
    <property type="project" value="TreeGrafter"/>
</dbReference>
<evidence type="ECO:0000256" key="3">
    <source>
        <dbReference type="ARBA" id="ARBA00022771"/>
    </source>
</evidence>
<feature type="domain" description="Arf-GAP" evidence="7">
    <location>
        <begin position="7"/>
        <end position="124"/>
    </location>
</feature>
<dbReference type="PANTHER" id="PTHR46395:SF1">
    <property type="entry name" value="ADP-RIBOSYLATION FACTOR GTPASE-ACTIVATING PROTEIN 1"/>
    <property type="match status" value="1"/>
</dbReference>
<keyword evidence="2" id="KW-0479">Metal-binding</keyword>
<dbReference type="FunFam" id="1.10.220.150:FF:000014">
    <property type="entry name" value="ADP-ribosylation factor GTPase-activating protein"/>
    <property type="match status" value="1"/>
</dbReference>
<feature type="compositionally biased region" description="Polar residues" evidence="6">
    <location>
        <begin position="355"/>
        <end position="385"/>
    </location>
</feature>
<feature type="compositionally biased region" description="Polar residues" evidence="6">
    <location>
        <begin position="321"/>
        <end position="339"/>
    </location>
</feature>
<dbReference type="GO" id="GO:0030100">
    <property type="term" value="P:regulation of endocytosis"/>
    <property type="evidence" value="ECO:0007669"/>
    <property type="project" value="TreeGrafter"/>
</dbReference>
<feature type="compositionally biased region" description="Low complexity" evidence="6">
    <location>
        <begin position="141"/>
        <end position="157"/>
    </location>
</feature>
<evidence type="ECO:0000256" key="1">
    <source>
        <dbReference type="ARBA" id="ARBA00022468"/>
    </source>
</evidence>
<feature type="region of interest" description="Disordered" evidence="6">
    <location>
        <begin position="137"/>
        <end position="226"/>
    </location>
</feature>
<feature type="compositionally biased region" description="Basic and acidic residues" evidence="6">
    <location>
        <begin position="432"/>
        <end position="442"/>
    </location>
</feature>
<dbReference type="OrthoDB" id="983479at2759"/>
<dbReference type="Gene3D" id="1.10.220.150">
    <property type="entry name" value="Arf GTPase activating protein"/>
    <property type="match status" value="1"/>
</dbReference>
<evidence type="ECO:0000256" key="2">
    <source>
        <dbReference type="ARBA" id="ARBA00022723"/>
    </source>
</evidence>
<dbReference type="InterPro" id="IPR038508">
    <property type="entry name" value="ArfGAP_dom_sf"/>
</dbReference>
<dbReference type="GO" id="GO:0005096">
    <property type="term" value="F:GTPase activator activity"/>
    <property type="evidence" value="ECO:0007669"/>
    <property type="project" value="UniProtKB-KW"/>
</dbReference>